<gene>
    <name evidence="2" type="ORF">AB2Z07_14975</name>
</gene>
<name>A0ABV4JVN5_9BACT</name>
<accession>A0ABV4JVN5</accession>
<proteinExistence type="predicted"/>
<feature type="region of interest" description="Disordered" evidence="1">
    <location>
        <begin position="34"/>
        <end position="57"/>
    </location>
</feature>
<evidence type="ECO:0000256" key="1">
    <source>
        <dbReference type="SAM" id="MobiDB-lite"/>
    </source>
</evidence>
<dbReference type="EMBL" id="JBFSOO010000014">
    <property type="protein sequence ID" value="MEZ6854808.1"/>
    <property type="molecule type" value="Genomic_DNA"/>
</dbReference>
<keyword evidence="3" id="KW-1185">Reference proteome</keyword>
<evidence type="ECO:0000313" key="3">
    <source>
        <dbReference type="Proteomes" id="UP001568358"/>
    </source>
</evidence>
<dbReference type="RefSeq" id="WP_371151036.1">
    <property type="nucleotide sequence ID" value="NZ_JBFSOO010000014.1"/>
</dbReference>
<reference evidence="2 3" key="1">
    <citation type="submission" date="2024-07" db="EMBL/GenBank/DDBJ databases">
        <title>Active virus-host system and metabolic interactions in a Lokiarchaeon culture.</title>
        <authorList>
            <person name="Ponce Toledo R.I."/>
            <person name="Rodrigues Oliveira T."/>
            <person name="Schleper C."/>
        </authorList>
    </citation>
    <scope>NUCLEOTIDE SEQUENCE [LARGE SCALE GENOMIC DNA]</scope>
    <source>
        <strain evidence="2 3">B35</strain>
    </source>
</reference>
<dbReference type="NCBIfam" id="NF033420">
    <property type="entry name" value="T6SS_PAAR_dom"/>
    <property type="match status" value="1"/>
</dbReference>
<dbReference type="CDD" id="cd14737">
    <property type="entry name" value="PAAR_1"/>
    <property type="match status" value="1"/>
</dbReference>
<organism evidence="2 3">
    <name type="scientific">Halodesulfovibrio aestuarii</name>
    <dbReference type="NCBI Taxonomy" id="126333"/>
    <lineage>
        <taxon>Bacteria</taxon>
        <taxon>Pseudomonadati</taxon>
        <taxon>Thermodesulfobacteriota</taxon>
        <taxon>Desulfovibrionia</taxon>
        <taxon>Desulfovibrionales</taxon>
        <taxon>Desulfovibrionaceae</taxon>
        <taxon>Halodesulfovibrio</taxon>
    </lineage>
</organism>
<evidence type="ECO:0000313" key="2">
    <source>
        <dbReference type="EMBL" id="MEZ6854808.1"/>
    </source>
</evidence>
<dbReference type="Proteomes" id="UP001568358">
    <property type="component" value="Unassembled WGS sequence"/>
</dbReference>
<comment type="caution">
    <text evidence="2">The sequence shown here is derived from an EMBL/GenBank/DDBJ whole genome shotgun (WGS) entry which is preliminary data.</text>
</comment>
<dbReference type="Pfam" id="PF05488">
    <property type="entry name" value="PAAR_motif"/>
    <property type="match status" value="1"/>
</dbReference>
<protein>
    <submittedName>
        <fullName evidence="2">Type VI secretion system PAAR protein</fullName>
    </submittedName>
</protein>
<dbReference type="InterPro" id="IPR008727">
    <property type="entry name" value="PAAR_motif"/>
</dbReference>
<dbReference type="Gene3D" id="2.60.200.60">
    <property type="match status" value="1"/>
</dbReference>
<sequence length="175" mass="18358">MKAVKVGDIGTEHDGFHPTKVTAGSGDVFIDGQPAGRVGDPLEPHDKPKHPKHGRTIATGSSTVFINGKPAALTGGKISCGGVTIGSGTVNIGDQPTGSYAPPLPKEKHDIQLAFKDSKGNPVPYYEFKAKLEDGSVIEGKTNAEGLSEVIAKAEKSQALSVEKKSSWLLRDDNE</sequence>